<proteinExistence type="predicted"/>
<dbReference type="Proteomes" id="UP000624041">
    <property type="component" value="Unassembled WGS sequence"/>
</dbReference>
<dbReference type="PANTHER" id="PTHR37824">
    <property type="entry name" value="IRON-REGULATED SURFACE DETERMINANT PROTEIN C"/>
    <property type="match status" value="1"/>
</dbReference>
<feature type="compositionally biased region" description="Basic and acidic residues" evidence="6">
    <location>
        <begin position="320"/>
        <end position="364"/>
    </location>
</feature>
<evidence type="ECO:0000256" key="4">
    <source>
        <dbReference type="ARBA" id="ARBA00022729"/>
    </source>
</evidence>
<dbReference type="Gene3D" id="2.60.40.1850">
    <property type="match status" value="3"/>
</dbReference>
<name>A0A917XU66_9BACI</name>
<keyword evidence="4 7" id="KW-0732">Signal</keyword>
<comment type="caution">
    <text evidence="9">The sequence shown here is derived from an EMBL/GenBank/DDBJ whole genome shotgun (WGS) entry which is preliminary data.</text>
</comment>
<evidence type="ECO:0000256" key="2">
    <source>
        <dbReference type="ARBA" id="ARBA00022512"/>
    </source>
</evidence>
<keyword evidence="10" id="KW-1185">Reference proteome</keyword>
<feature type="compositionally biased region" description="Polar residues" evidence="6">
    <location>
        <begin position="557"/>
        <end position="577"/>
    </location>
</feature>
<dbReference type="PROSITE" id="PS50978">
    <property type="entry name" value="NEAT"/>
    <property type="match status" value="3"/>
</dbReference>
<feature type="compositionally biased region" description="Low complexity" evidence="6">
    <location>
        <begin position="527"/>
        <end position="536"/>
    </location>
</feature>
<evidence type="ECO:0000256" key="5">
    <source>
        <dbReference type="ARBA" id="ARBA00023088"/>
    </source>
</evidence>
<feature type="chain" id="PRO_5037747751" description="NEAT domain-containing protein" evidence="7">
    <location>
        <begin position="25"/>
        <end position="609"/>
    </location>
</feature>
<gene>
    <name evidence="9" type="ORF">GCM10007971_09760</name>
</gene>
<protein>
    <recommendedName>
        <fullName evidence="8">NEAT domain-containing protein</fullName>
    </recommendedName>
</protein>
<dbReference type="SUPFAM" id="SSF158911">
    <property type="entry name" value="NEAT domain-like"/>
    <property type="match status" value="3"/>
</dbReference>
<dbReference type="InterPro" id="IPR006635">
    <property type="entry name" value="NEAT_dom"/>
</dbReference>
<dbReference type="CDD" id="cd06920">
    <property type="entry name" value="NEAT"/>
    <property type="match status" value="1"/>
</dbReference>
<evidence type="ECO:0000313" key="9">
    <source>
        <dbReference type="EMBL" id="GGN53360.1"/>
    </source>
</evidence>
<dbReference type="PANTHER" id="PTHR37824:SF1">
    <property type="entry name" value="IRON-REGULATED SURFACE DETERMINANT PROTEIN C"/>
    <property type="match status" value="1"/>
</dbReference>
<keyword evidence="5" id="KW-0572">Peptidoglycan-anchor</keyword>
<evidence type="ECO:0000256" key="1">
    <source>
        <dbReference type="ARBA" id="ARBA00004168"/>
    </source>
</evidence>
<evidence type="ECO:0000256" key="6">
    <source>
        <dbReference type="SAM" id="MobiDB-lite"/>
    </source>
</evidence>
<feature type="domain" description="NEAT" evidence="8">
    <location>
        <begin position="30"/>
        <end position="156"/>
    </location>
</feature>
<dbReference type="InterPro" id="IPR050436">
    <property type="entry name" value="IsdA"/>
</dbReference>
<reference evidence="9" key="2">
    <citation type="submission" date="2020-09" db="EMBL/GenBank/DDBJ databases">
        <authorList>
            <person name="Sun Q."/>
            <person name="Ohkuma M."/>
        </authorList>
    </citation>
    <scope>NUCLEOTIDE SEQUENCE</scope>
    <source>
        <strain evidence="9">JCM 17251</strain>
    </source>
</reference>
<feature type="domain" description="NEAT" evidence="8">
    <location>
        <begin position="189"/>
        <end position="318"/>
    </location>
</feature>
<dbReference type="SMART" id="SM00725">
    <property type="entry name" value="NEAT"/>
    <property type="match status" value="2"/>
</dbReference>
<reference evidence="9" key="1">
    <citation type="journal article" date="2014" name="Int. J. Syst. Evol. Microbiol.">
        <title>Complete genome sequence of Corynebacterium casei LMG S-19264T (=DSM 44701T), isolated from a smear-ripened cheese.</title>
        <authorList>
            <consortium name="US DOE Joint Genome Institute (JGI-PGF)"/>
            <person name="Walter F."/>
            <person name="Albersmeier A."/>
            <person name="Kalinowski J."/>
            <person name="Ruckert C."/>
        </authorList>
    </citation>
    <scope>NUCLEOTIDE SEQUENCE</scope>
    <source>
        <strain evidence="9">JCM 17251</strain>
    </source>
</reference>
<accession>A0A917XU66</accession>
<dbReference type="AlphaFoldDB" id="A0A917XU66"/>
<evidence type="ECO:0000313" key="10">
    <source>
        <dbReference type="Proteomes" id="UP000624041"/>
    </source>
</evidence>
<feature type="region of interest" description="Disordered" evidence="6">
    <location>
        <begin position="312"/>
        <end position="377"/>
    </location>
</feature>
<feature type="compositionally biased region" description="Acidic residues" evidence="6">
    <location>
        <begin position="148"/>
        <end position="164"/>
    </location>
</feature>
<feature type="compositionally biased region" description="Basic and acidic residues" evidence="6">
    <location>
        <begin position="165"/>
        <end position="176"/>
    </location>
</feature>
<dbReference type="InterPro" id="IPR037250">
    <property type="entry name" value="NEAT_dom_sf"/>
</dbReference>
<dbReference type="EMBL" id="BMOS01000005">
    <property type="protein sequence ID" value="GGN53360.1"/>
    <property type="molecule type" value="Genomic_DNA"/>
</dbReference>
<evidence type="ECO:0000256" key="7">
    <source>
        <dbReference type="SAM" id="SignalP"/>
    </source>
</evidence>
<organism evidence="9 10">
    <name type="scientific">Oceanobacillus indicireducens</name>
    <dbReference type="NCBI Taxonomy" id="1004261"/>
    <lineage>
        <taxon>Bacteria</taxon>
        <taxon>Bacillati</taxon>
        <taxon>Bacillota</taxon>
        <taxon>Bacilli</taxon>
        <taxon>Bacillales</taxon>
        <taxon>Bacillaceae</taxon>
        <taxon>Oceanobacillus</taxon>
    </lineage>
</organism>
<comment type="subcellular location">
    <subcellularLocation>
        <location evidence="1">Secreted</location>
        <location evidence="1">Cell wall</location>
        <topology evidence="1">Peptidoglycan-anchor</topology>
    </subcellularLocation>
</comment>
<feature type="region of interest" description="Disordered" evidence="6">
    <location>
        <begin position="148"/>
        <end position="204"/>
    </location>
</feature>
<evidence type="ECO:0000259" key="8">
    <source>
        <dbReference type="PROSITE" id="PS50978"/>
    </source>
</evidence>
<dbReference type="Pfam" id="PF05031">
    <property type="entry name" value="NEAT"/>
    <property type="match status" value="3"/>
</dbReference>
<feature type="domain" description="NEAT" evidence="8">
    <location>
        <begin position="378"/>
        <end position="495"/>
    </location>
</feature>
<keyword evidence="3" id="KW-0964">Secreted</keyword>
<evidence type="ECO:0000256" key="3">
    <source>
        <dbReference type="ARBA" id="ARBA00022525"/>
    </source>
</evidence>
<dbReference type="RefSeq" id="WP_188856258.1">
    <property type="nucleotide sequence ID" value="NZ_BMOS01000005.1"/>
</dbReference>
<feature type="signal peptide" evidence="7">
    <location>
        <begin position="1"/>
        <end position="24"/>
    </location>
</feature>
<sequence>MRKWFLVLIAAVLALPLFGTSVFAEEEVVYEDGDHAIKAISLKKDSDDPSGAAGFINEKAVLKIVDGKAILVITVPHNEMAEVTGIQIEGTKATVTEDAAAKYMAFPLETIKAELNAQVQYEVPAIDMKGDEPFRFILEGLQEIPVVEEEPEEPEEDPAPEQPEEPAKPENPEPTKPEQPTEPEDDNEADQEKENVDSEFAPDEAYTITYKSDIPLERYFHNPAALLYKDGKAYIQIVGNMGQYVDYLTINGEKITLSDVDTNDNYIAQFEVASLDATYELGMYIDTPIGPMEHTAEISFVEKTKQEVDVNNYSLLAPEQGKKPGKDPKEDKDKEKAPKEDKDKNKVTPTKPEKPAGKDKDNKKTPKTKAPKKDDGLVPDKAYEINYVIKHETEDRPSAADSFFVKPAILLEKDGVYYLQVTVKGSEFINSIKNEFGEFVFVRENVDGSVVYQLKIGGKLTDEIILDMVLTVPGVYENQEHTARLILDPGSMKAIDVSNYLLVASTNANGPDAENAQDPEENAGITPGNNNPGNNNDTKSGNKKLDPNTPEKPLLGDSNNITGNKSVDTNTNSSGPNPKTGEETNIMLYLLLLIASAIPLAVQLKKRFA</sequence>
<feature type="region of interest" description="Disordered" evidence="6">
    <location>
        <begin position="508"/>
        <end position="580"/>
    </location>
</feature>
<keyword evidence="2" id="KW-0134">Cell wall</keyword>